<dbReference type="Proteomes" id="UP000664521">
    <property type="component" value="Unassembled WGS sequence"/>
</dbReference>
<evidence type="ECO:0000313" key="1">
    <source>
        <dbReference type="EMBL" id="CAF9915870.1"/>
    </source>
</evidence>
<name>A0A8H3F292_9LECA</name>
<gene>
    <name evidence="1" type="ORF">HETSPECPRED_002606</name>
</gene>
<dbReference type="EMBL" id="CAJPDS010000016">
    <property type="protein sequence ID" value="CAF9915870.1"/>
    <property type="molecule type" value="Genomic_DNA"/>
</dbReference>
<protein>
    <submittedName>
        <fullName evidence="1">Uncharacterized protein</fullName>
    </submittedName>
</protein>
<dbReference type="AlphaFoldDB" id="A0A8H3F292"/>
<accession>A0A8H3F292</accession>
<keyword evidence="2" id="KW-1185">Reference proteome</keyword>
<organism evidence="1 2">
    <name type="scientific">Heterodermia speciosa</name>
    <dbReference type="NCBI Taxonomy" id="116794"/>
    <lineage>
        <taxon>Eukaryota</taxon>
        <taxon>Fungi</taxon>
        <taxon>Dikarya</taxon>
        <taxon>Ascomycota</taxon>
        <taxon>Pezizomycotina</taxon>
        <taxon>Lecanoromycetes</taxon>
        <taxon>OSLEUM clade</taxon>
        <taxon>Lecanoromycetidae</taxon>
        <taxon>Caliciales</taxon>
        <taxon>Physciaceae</taxon>
        <taxon>Heterodermia</taxon>
    </lineage>
</organism>
<comment type="caution">
    <text evidence="1">The sequence shown here is derived from an EMBL/GenBank/DDBJ whole genome shotgun (WGS) entry which is preliminary data.</text>
</comment>
<sequence length="301" mass="33775">MPPNPPGFSTRIEFGNELLNPVGVYSNAIGAMSEWSREAWNSEFTGTIGVLDTRLNIAIRCVEIVQSKKRSSMQMGYVLLGLQSGVVAMAERNQFQELVVFLQYQGVVQGVVEFTRGLRSDVALNSSNSSSVLRRRTQDNINSLTQDSGQVYDMDPKYHWLSIDWSFEGRSILASEVFTTILDAMINTASQKPDAERSYVYGVSSSGNTAFNIHSLSYTPPGARKLTNDLIRESLYLIARYIFIKERKFLETEFTVSSFRKKIAEGFFMKISDLQGNQTGSTAIEKRNMARRIATSPKICH</sequence>
<dbReference type="OrthoDB" id="5365789at2759"/>
<proteinExistence type="predicted"/>
<evidence type="ECO:0000313" key="2">
    <source>
        <dbReference type="Proteomes" id="UP000664521"/>
    </source>
</evidence>
<reference evidence="1" key="1">
    <citation type="submission" date="2021-03" db="EMBL/GenBank/DDBJ databases">
        <authorList>
            <person name="Tagirdzhanova G."/>
        </authorList>
    </citation>
    <scope>NUCLEOTIDE SEQUENCE</scope>
</reference>